<accession>A0A4Q7J816</accession>
<dbReference type="AlphaFoldDB" id="A0A4Q7J816"/>
<name>A0A4Q7J816_9PSEU</name>
<dbReference type="GO" id="GO:0005886">
    <property type="term" value="C:plasma membrane"/>
    <property type="evidence" value="ECO:0007669"/>
    <property type="project" value="UniProtKB-SubCell"/>
</dbReference>
<evidence type="ECO:0000313" key="10">
    <source>
        <dbReference type="Proteomes" id="UP000292003"/>
    </source>
</evidence>
<keyword evidence="4" id="KW-1003">Cell membrane</keyword>
<dbReference type="Proteomes" id="UP000292003">
    <property type="component" value="Unassembled WGS sequence"/>
</dbReference>
<evidence type="ECO:0000256" key="1">
    <source>
        <dbReference type="ARBA" id="ARBA00004651"/>
    </source>
</evidence>
<evidence type="ECO:0000256" key="5">
    <source>
        <dbReference type="ARBA" id="ARBA00022692"/>
    </source>
</evidence>
<dbReference type="GO" id="GO:0033214">
    <property type="term" value="P:siderophore-iron import into cell"/>
    <property type="evidence" value="ECO:0007669"/>
    <property type="project" value="TreeGrafter"/>
</dbReference>
<sequence length="333" mass="33461">MITTVDRRRAVVAGAATLGVALACGIALLGIGSIALGPGEVIGALLGLGDRAATTVVVEWRLPRVLAALTLGAALGVSGAICQSLTRNPLGSPDIIGFTSGSHTGALVTMLVVGTGYTHVALGALAGGVATAIAVYLLAWSRGVQGFRLIIVGIGVTAMLGSVNTWLLLTADVEVAMSASTWATGSLNGVAWPDAGVAAAVALALVALSAMIFQPMRQLELGDELAATSGLNTERTRLGLLTLSVALTATATAVAGPINFIALAAPQIARRLVRGSGTTLLPSACVGALLLIVSDGVAQWLFHPVLLPVGVVTVVVGGAYLVWLLVRGARRTS</sequence>
<dbReference type="InterPro" id="IPR037294">
    <property type="entry name" value="ABC_BtuC-like"/>
</dbReference>
<proteinExistence type="inferred from homology"/>
<feature type="transmembrane region" description="Helical" evidence="8">
    <location>
        <begin position="147"/>
        <end position="169"/>
    </location>
</feature>
<comment type="similarity">
    <text evidence="2">Belongs to the binding-protein-dependent transport system permease family. FecCD subfamily.</text>
</comment>
<dbReference type="Pfam" id="PF01032">
    <property type="entry name" value="FecCD"/>
    <property type="match status" value="1"/>
</dbReference>
<comment type="caution">
    <text evidence="9">The sequence shown here is derived from an EMBL/GenBank/DDBJ whole genome shotgun (WGS) entry which is preliminary data.</text>
</comment>
<evidence type="ECO:0000256" key="4">
    <source>
        <dbReference type="ARBA" id="ARBA00022475"/>
    </source>
</evidence>
<feature type="transmembrane region" description="Helical" evidence="8">
    <location>
        <begin position="307"/>
        <end position="326"/>
    </location>
</feature>
<dbReference type="InterPro" id="IPR000522">
    <property type="entry name" value="ABC_transptr_permease_BtuC"/>
</dbReference>
<dbReference type="CDD" id="cd06550">
    <property type="entry name" value="TM_ABC_iron-siderophores_like"/>
    <property type="match status" value="1"/>
</dbReference>
<comment type="subcellular location">
    <subcellularLocation>
        <location evidence="1">Cell membrane</location>
        <topology evidence="1">Multi-pass membrane protein</topology>
    </subcellularLocation>
</comment>
<keyword evidence="5 8" id="KW-0812">Transmembrane</keyword>
<feature type="transmembrane region" description="Helical" evidence="8">
    <location>
        <begin position="189"/>
        <end position="213"/>
    </location>
</feature>
<keyword evidence="7 8" id="KW-0472">Membrane</keyword>
<evidence type="ECO:0000256" key="3">
    <source>
        <dbReference type="ARBA" id="ARBA00022448"/>
    </source>
</evidence>
<dbReference type="PANTHER" id="PTHR30472">
    <property type="entry name" value="FERRIC ENTEROBACTIN TRANSPORT SYSTEM PERMEASE PROTEIN"/>
    <property type="match status" value="1"/>
</dbReference>
<keyword evidence="3" id="KW-0813">Transport</keyword>
<dbReference type="GO" id="GO:0022857">
    <property type="term" value="F:transmembrane transporter activity"/>
    <property type="evidence" value="ECO:0007669"/>
    <property type="project" value="InterPro"/>
</dbReference>
<evidence type="ECO:0000313" key="9">
    <source>
        <dbReference type="EMBL" id="RZQ63349.1"/>
    </source>
</evidence>
<dbReference type="SUPFAM" id="SSF81345">
    <property type="entry name" value="ABC transporter involved in vitamin B12 uptake, BtuC"/>
    <property type="match status" value="1"/>
</dbReference>
<dbReference type="Gene3D" id="1.10.3470.10">
    <property type="entry name" value="ABC transporter involved in vitamin B12 uptake, BtuC"/>
    <property type="match status" value="1"/>
</dbReference>
<evidence type="ECO:0000256" key="6">
    <source>
        <dbReference type="ARBA" id="ARBA00022989"/>
    </source>
</evidence>
<feature type="transmembrane region" description="Helical" evidence="8">
    <location>
        <begin position="280"/>
        <end position="301"/>
    </location>
</feature>
<evidence type="ECO:0000256" key="8">
    <source>
        <dbReference type="SAM" id="Phobius"/>
    </source>
</evidence>
<organism evidence="9 10">
    <name type="scientific">Amycolatopsis suaedae</name>
    <dbReference type="NCBI Taxonomy" id="2510978"/>
    <lineage>
        <taxon>Bacteria</taxon>
        <taxon>Bacillati</taxon>
        <taxon>Actinomycetota</taxon>
        <taxon>Actinomycetes</taxon>
        <taxon>Pseudonocardiales</taxon>
        <taxon>Pseudonocardiaceae</taxon>
        <taxon>Amycolatopsis</taxon>
    </lineage>
</organism>
<dbReference type="OrthoDB" id="4455417at2"/>
<feature type="transmembrane region" description="Helical" evidence="8">
    <location>
        <begin position="12"/>
        <end position="36"/>
    </location>
</feature>
<dbReference type="EMBL" id="SFCC01000006">
    <property type="protein sequence ID" value="RZQ63349.1"/>
    <property type="molecule type" value="Genomic_DNA"/>
</dbReference>
<dbReference type="PROSITE" id="PS51257">
    <property type="entry name" value="PROKAR_LIPOPROTEIN"/>
    <property type="match status" value="1"/>
</dbReference>
<dbReference type="RefSeq" id="WP_130475602.1">
    <property type="nucleotide sequence ID" value="NZ_SFCC01000006.1"/>
</dbReference>
<feature type="transmembrane region" description="Helical" evidence="8">
    <location>
        <begin position="120"/>
        <end position="140"/>
    </location>
</feature>
<evidence type="ECO:0000256" key="7">
    <source>
        <dbReference type="ARBA" id="ARBA00023136"/>
    </source>
</evidence>
<keyword evidence="6 8" id="KW-1133">Transmembrane helix</keyword>
<reference evidence="9 10" key="1">
    <citation type="submission" date="2019-02" db="EMBL/GenBank/DDBJ databases">
        <title>Draft genome sequence of Amycolatopsis sp. 8-3EHSu isolated from roots of Suaeda maritima.</title>
        <authorList>
            <person name="Duangmal K."/>
            <person name="Chantavorakit T."/>
        </authorList>
    </citation>
    <scope>NUCLEOTIDE SEQUENCE [LARGE SCALE GENOMIC DNA]</scope>
    <source>
        <strain evidence="9 10">8-3EHSu</strain>
    </source>
</reference>
<feature type="transmembrane region" description="Helical" evidence="8">
    <location>
        <begin position="95"/>
        <end position="114"/>
    </location>
</feature>
<keyword evidence="10" id="KW-1185">Reference proteome</keyword>
<gene>
    <name evidence="9" type="ORF">EWH70_12910</name>
</gene>
<feature type="transmembrane region" description="Helical" evidence="8">
    <location>
        <begin position="65"/>
        <end position="83"/>
    </location>
</feature>
<protein>
    <submittedName>
        <fullName evidence="9">Iron-enterobactin ABC transporter permease</fullName>
    </submittedName>
</protein>
<evidence type="ECO:0000256" key="2">
    <source>
        <dbReference type="ARBA" id="ARBA00007935"/>
    </source>
</evidence>
<dbReference type="PANTHER" id="PTHR30472:SF24">
    <property type="entry name" value="FERRIC ENTEROBACTIN TRANSPORT SYSTEM PERMEASE PROTEIN FEPG"/>
    <property type="match status" value="1"/>
</dbReference>